<evidence type="ECO:0000256" key="6">
    <source>
        <dbReference type="ARBA" id="ARBA00022771"/>
    </source>
</evidence>
<dbReference type="InterPro" id="IPR015947">
    <property type="entry name" value="PUA-like_sf"/>
</dbReference>
<comment type="catalytic activity">
    <reaction evidence="1">
        <text>S-ubiquitinyl-[E2 ubiquitin-conjugating enzyme]-L-cysteine + [acceptor protein]-L-lysine = [E2 ubiquitin-conjugating enzyme]-L-cysteine + N(6)-ubiquitinyl-[acceptor protein]-L-lysine.</text>
        <dbReference type="EC" id="2.3.2.27"/>
    </reaction>
</comment>
<dbReference type="GO" id="GO:0005634">
    <property type="term" value="C:nucleus"/>
    <property type="evidence" value="ECO:0007669"/>
    <property type="project" value="UniProtKB-SubCell"/>
</dbReference>
<protein>
    <recommendedName>
        <fullName evidence="3">RING-type E3 ubiquitin transferase</fullName>
        <ecNumber evidence="3">2.3.2.27</ecNumber>
    </recommendedName>
</protein>
<evidence type="ECO:0000256" key="1">
    <source>
        <dbReference type="ARBA" id="ARBA00000900"/>
    </source>
</evidence>
<evidence type="ECO:0000259" key="16">
    <source>
        <dbReference type="PROSITE" id="PS51015"/>
    </source>
</evidence>
<keyword evidence="9 12" id="KW-0539">Nucleus</keyword>
<dbReference type="Gene3D" id="3.10.20.90">
    <property type="entry name" value="Phosphatidylinositol 3-kinase Catalytic Subunit, Chain A, domain 1"/>
    <property type="match status" value="1"/>
</dbReference>
<evidence type="ECO:0000256" key="5">
    <source>
        <dbReference type="ARBA" id="ARBA00022723"/>
    </source>
</evidence>
<dbReference type="SMART" id="SM00249">
    <property type="entry name" value="PHD"/>
    <property type="match status" value="1"/>
</dbReference>
<evidence type="ECO:0000256" key="9">
    <source>
        <dbReference type="ARBA" id="ARBA00023242"/>
    </source>
</evidence>
<evidence type="ECO:0000259" key="15">
    <source>
        <dbReference type="PROSITE" id="PS50053"/>
    </source>
</evidence>
<dbReference type="InterPro" id="IPR011011">
    <property type="entry name" value="Znf_FYVE_PHD"/>
</dbReference>
<evidence type="ECO:0000256" key="12">
    <source>
        <dbReference type="PROSITE-ProRule" id="PRU00358"/>
    </source>
</evidence>
<dbReference type="InterPro" id="IPR019786">
    <property type="entry name" value="Zinc_finger_PHD-type_CS"/>
</dbReference>
<dbReference type="InterPro" id="IPR001965">
    <property type="entry name" value="Znf_PHD"/>
</dbReference>
<dbReference type="PROSITE" id="PS50053">
    <property type="entry name" value="UBIQUITIN_2"/>
    <property type="match status" value="1"/>
</dbReference>
<gene>
    <name evidence="17" type="ORF">BDA99DRAFT_516223</name>
</gene>
<dbReference type="GO" id="GO:0008270">
    <property type="term" value="F:zinc ion binding"/>
    <property type="evidence" value="ECO:0007669"/>
    <property type="project" value="UniProtKB-KW"/>
</dbReference>
<dbReference type="PANTHER" id="PTHR14140">
    <property type="entry name" value="E3 UBIQUITIN-PROTEIN LIGASE UHRF-RELATED"/>
    <property type="match status" value="1"/>
</dbReference>
<dbReference type="InterPro" id="IPR019787">
    <property type="entry name" value="Znf_PHD-finger"/>
</dbReference>
<dbReference type="SMART" id="SM00466">
    <property type="entry name" value="SRA"/>
    <property type="match status" value="1"/>
</dbReference>
<dbReference type="GO" id="GO:0061630">
    <property type="term" value="F:ubiquitin protein ligase activity"/>
    <property type="evidence" value="ECO:0007669"/>
    <property type="project" value="UniProtKB-EC"/>
</dbReference>
<keyword evidence="8" id="KW-0862">Zinc</keyword>
<comment type="subcellular location">
    <subcellularLocation>
        <location evidence="12">Nucleus</location>
    </subcellularLocation>
</comment>
<feature type="region of interest" description="Disordered" evidence="13">
    <location>
        <begin position="590"/>
        <end position="631"/>
    </location>
</feature>
<name>A0AAD5K5V1_9FUNG</name>
<dbReference type="PROSITE" id="PS50016">
    <property type="entry name" value="ZF_PHD_2"/>
    <property type="match status" value="1"/>
</dbReference>
<feature type="compositionally biased region" description="Low complexity" evidence="13">
    <location>
        <begin position="112"/>
        <end position="128"/>
    </location>
</feature>
<dbReference type="Proteomes" id="UP001209540">
    <property type="component" value="Unassembled WGS sequence"/>
</dbReference>
<dbReference type="PANTHER" id="PTHR14140:SF45">
    <property type="entry name" value="RING-TYPE E3 UBIQUITIN TRANSFERASE"/>
    <property type="match status" value="1"/>
</dbReference>
<dbReference type="EMBL" id="JAIXMP010000020">
    <property type="protein sequence ID" value="KAI9257352.1"/>
    <property type="molecule type" value="Genomic_DNA"/>
</dbReference>
<evidence type="ECO:0000256" key="8">
    <source>
        <dbReference type="ARBA" id="ARBA00022833"/>
    </source>
</evidence>
<dbReference type="PROSITE" id="PS51015">
    <property type="entry name" value="YDG"/>
    <property type="match status" value="1"/>
</dbReference>
<dbReference type="Pfam" id="PF02182">
    <property type="entry name" value="SAD_SRA"/>
    <property type="match status" value="1"/>
</dbReference>
<dbReference type="InterPro" id="IPR013083">
    <property type="entry name" value="Znf_RING/FYVE/PHD"/>
</dbReference>
<dbReference type="GO" id="GO:0016567">
    <property type="term" value="P:protein ubiquitination"/>
    <property type="evidence" value="ECO:0007669"/>
    <property type="project" value="TreeGrafter"/>
</dbReference>
<dbReference type="PROSITE" id="PS01359">
    <property type="entry name" value="ZF_PHD_1"/>
    <property type="match status" value="1"/>
</dbReference>
<evidence type="ECO:0000313" key="18">
    <source>
        <dbReference type="Proteomes" id="UP001209540"/>
    </source>
</evidence>
<evidence type="ECO:0000256" key="3">
    <source>
        <dbReference type="ARBA" id="ARBA00012483"/>
    </source>
</evidence>
<dbReference type="InterPro" id="IPR045134">
    <property type="entry name" value="UHRF1/2-like"/>
</dbReference>
<feature type="domain" description="YDG" evidence="16">
    <location>
        <begin position="272"/>
        <end position="436"/>
    </location>
</feature>
<dbReference type="SUPFAM" id="SSF88697">
    <property type="entry name" value="PUA domain-like"/>
    <property type="match status" value="1"/>
</dbReference>
<dbReference type="GO" id="GO:0044027">
    <property type="term" value="P:negative regulation of gene expression via chromosomal CpG island methylation"/>
    <property type="evidence" value="ECO:0007669"/>
    <property type="project" value="TreeGrafter"/>
</dbReference>
<evidence type="ECO:0000256" key="11">
    <source>
        <dbReference type="PROSITE-ProRule" id="PRU00146"/>
    </source>
</evidence>
<comment type="pathway">
    <text evidence="2">Protein modification; protein ubiquitination.</text>
</comment>
<feature type="compositionally biased region" description="Low complexity" evidence="13">
    <location>
        <begin position="590"/>
        <end position="617"/>
    </location>
</feature>
<feature type="domain" description="Ubiquitin-like" evidence="15">
    <location>
        <begin position="1"/>
        <end position="78"/>
    </location>
</feature>
<evidence type="ECO:0000259" key="14">
    <source>
        <dbReference type="PROSITE" id="PS50016"/>
    </source>
</evidence>
<reference evidence="17" key="1">
    <citation type="journal article" date="2022" name="IScience">
        <title>Evolution of zygomycete secretomes and the origins of terrestrial fungal ecologies.</title>
        <authorList>
            <person name="Chang Y."/>
            <person name="Wang Y."/>
            <person name="Mondo S."/>
            <person name="Ahrendt S."/>
            <person name="Andreopoulos W."/>
            <person name="Barry K."/>
            <person name="Beard J."/>
            <person name="Benny G.L."/>
            <person name="Blankenship S."/>
            <person name="Bonito G."/>
            <person name="Cuomo C."/>
            <person name="Desiro A."/>
            <person name="Gervers K.A."/>
            <person name="Hundley H."/>
            <person name="Kuo A."/>
            <person name="LaButti K."/>
            <person name="Lang B.F."/>
            <person name="Lipzen A."/>
            <person name="O'Donnell K."/>
            <person name="Pangilinan J."/>
            <person name="Reynolds N."/>
            <person name="Sandor L."/>
            <person name="Smith M.E."/>
            <person name="Tsang A."/>
            <person name="Grigoriev I.V."/>
            <person name="Stajich J.E."/>
            <person name="Spatafora J.W."/>
        </authorList>
    </citation>
    <scope>NUCLEOTIDE SEQUENCE</scope>
    <source>
        <strain evidence="17">RSA 2281</strain>
    </source>
</reference>
<dbReference type="InterPro" id="IPR036987">
    <property type="entry name" value="SRA-YDG_sf"/>
</dbReference>
<keyword evidence="5" id="KW-0479">Metal-binding</keyword>
<sequence length="631" mass="69989">MRILFHCPRLSSEKYTVVVSKSEDVESFRHSVAKKLQVDPTTVRLFALGKMLMDKCSDGKPAKLFLTYGIKENTLVLVQAVDKTQKEQVEAEDADVSVKEESPAVGTPTPEPSSVASSSSSSTPALSTIETSASLDINEESAPTKEKSAEEPFKPYQCKTCHNDENVQECSECGCSKCFKKTGDPLICDQCDMYWHLECVGLTSVPEEQYWYCPMCVNTDGEVVISSGKAVDMSSSKKSKSRGAITKKTWGGGSSCSGRNSECVIVPKEHVGAIPGIYCGQTWLYRMNTSEWGVHRPPVGGIAGSSTTGAVSIVLSAGYEDDTDHGDEFYYTGSGGRDLSNNKRLGGHATDQELTRFNLSLAKTCAAKVDDKKGAEATDWKKSRPIRVCRTFALAKHHPKYAPEEGVRYDGLYKIVKYWPQKGKSGFKIWRFLMRRDDPEPAPWTTEGKELIQKRGLRMIMQDSEKNAQLVQYKIPKKTLDLMDADEQDKRVWDDVKSQVFWSEYEFLHYIFSEVIVCSSGACNIPICNPITTPCGHICCLNCLRRDSSNTCFNCRTKLPDDIASKEHINQKLIDVLKSLNSAYVVLKPTSASSPSSKTQKTIPAKRSSSSRQSAQKASRRMLLNDVENSI</sequence>
<evidence type="ECO:0000256" key="13">
    <source>
        <dbReference type="SAM" id="MobiDB-lite"/>
    </source>
</evidence>
<evidence type="ECO:0000256" key="2">
    <source>
        <dbReference type="ARBA" id="ARBA00004906"/>
    </source>
</evidence>
<feature type="domain" description="PHD-type" evidence="14">
    <location>
        <begin position="155"/>
        <end position="219"/>
    </location>
</feature>
<keyword evidence="6 11" id="KW-0863">Zinc-finger</keyword>
<dbReference type="EC" id="2.3.2.27" evidence="3"/>
<evidence type="ECO:0000256" key="7">
    <source>
        <dbReference type="ARBA" id="ARBA00022786"/>
    </source>
</evidence>
<evidence type="ECO:0000256" key="4">
    <source>
        <dbReference type="ARBA" id="ARBA00022679"/>
    </source>
</evidence>
<keyword evidence="10" id="KW-0131">Cell cycle</keyword>
<dbReference type="InterPro" id="IPR000626">
    <property type="entry name" value="Ubiquitin-like_dom"/>
</dbReference>
<comment type="caution">
    <text evidence="17">The sequence shown here is derived from an EMBL/GenBank/DDBJ whole genome shotgun (WGS) entry which is preliminary data.</text>
</comment>
<keyword evidence="18" id="KW-1185">Reference proteome</keyword>
<keyword evidence="7" id="KW-0833">Ubl conjugation pathway</keyword>
<feature type="region of interest" description="Disordered" evidence="13">
    <location>
        <begin position="88"/>
        <end position="149"/>
    </location>
</feature>
<accession>A0AAD5K5V1</accession>
<evidence type="ECO:0000313" key="17">
    <source>
        <dbReference type="EMBL" id="KAI9257352.1"/>
    </source>
</evidence>
<proteinExistence type="predicted"/>
<dbReference type="CDD" id="cd17039">
    <property type="entry name" value="Ubl_ubiquitin_like"/>
    <property type="match status" value="1"/>
</dbReference>
<evidence type="ECO:0000256" key="10">
    <source>
        <dbReference type="ARBA" id="ARBA00023306"/>
    </source>
</evidence>
<dbReference type="SUPFAM" id="SSF57903">
    <property type="entry name" value="FYVE/PHD zinc finger"/>
    <property type="match status" value="1"/>
</dbReference>
<dbReference type="InterPro" id="IPR003105">
    <property type="entry name" value="SRA_YDG"/>
</dbReference>
<dbReference type="AlphaFoldDB" id="A0AAD5K5V1"/>
<dbReference type="Gene3D" id="2.30.280.10">
    <property type="entry name" value="SRA-YDG"/>
    <property type="match status" value="1"/>
</dbReference>
<organism evidence="17 18">
    <name type="scientific">Phascolomyces articulosus</name>
    <dbReference type="NCBI Taxonomy" id="60185"/>
    <lineage>
        <taxon>Eukaryota</taxon>
        <taxon>Fungi</taxon>
        <taxon>Fungi incertae sedis</taxon>
        <taxon>Mucoromycota</taxon>
        <taxon>Mucoromycotina</taxon>
        <taxon>Mucoromycetes</taxon>
        <taxon>Mucorales</taxon>
        <taxon>Lichtheimiaceae</taxon>
        <taxon>Phascolomyces</taxon>
    </lineage>
</organism>
<keyword evidence="4" id="KW-0808">Transferase</keyword>
<reference evidence="17" key="2">
    <citation type="submission" date="2023-02" db="EMBL/GenBank/DDBJ databases">
        <authorList>
            <consortium name="DOE Joint Genome Institute"/>
            <person name="Mondo S.J."/>
            <person name="Chang Y."/>
            <person name="Wang Y."/>
            <person name="Ahrendt S."/>
            <person name="Andreopoulos W."/>
            <person name="Barry K."/>
            <person name="Beard J."/>
            <person name="Benny G.L."/>
            <person name="Blankenship S."/>
            <person name="Bonito G."/>
            <person name="Cuomo C."/>
            <person name="Desiro A."/>
            <person name="Gervers K.A."/>
            <person name="Hundley H."/>
            <person name="Kuo A."/>
            <person name="LaButti K."/>
            <person name="Lang B.F."/>
            <person name="Lipzen A."/>
            <person name="O'Donnell K."/>
            <person name="Pangilinan J."/>
            <person name="Reynolds N."/>
            <person name="Sandor L."/>
            <person name="Smith M.W."/>
            <person name="Tsang A."/>
            <person name="Grigoriev I.V."/>
            <person name="Stajich J.E."/>
            <person name="Spatafora J.W."/>
        </authorList>
    </citation>
    <scope>NUCLEOTIDE SEQUENCE</scope>
    <source>
        <strain evidence="17">RSA 2281</strain>
    </source>
</reference>
<dbReference type="Gene3D" id="3.30.40.10">
    <property type="entry name" value="Zinc/RING finger domain, C3HC4 (zinc finger)"/>
    <property type="match status" value="2"/>
</dbReference>